<dbReference type="EC" id="2.5.1.-" evidence="2"/>
<dbReference type="SUPFAM" id="SSF64005">
    <property type="entry name" value="Undecaprenyl diphosphate synthase"/>
    <property type="match status" value="1"/>
</dbReference>
<evidence type="ECO:0000256" key="3">
    <source>
        <dbReference type="SAM" id="SignalP"/>
    </source>
</evidence>
<keyword evidence="3" id="KW-0732">Signal</keyword>
<dbReference type="InterPro" id="IPR001441">
    <property type="entry name" value="UPP_synth-like"/>
</dbReference>
<dbReference type="EMBL" id="PNBA02000022">
    <property type="protein sequence ID" value="KAG6385860.1"/>
    <property type="molecule type" value="Genomic_DNA"/>
</dbReference>
<feature type="chain" id="PRO_5036468768" description="Alkyl transferase" evidence="3">
    <location>
        <begin position="22"/>
        <end position="381"/>
    </location>
</feature>
<dbReference type="InterPro" id="IPR036424">
    <property type="entry name" value="UPP_synth-like_sf"/>
</dbReference>
<feature type="signal peptide" evidence="3">
    <location>
        <begin position="1"/>
        <end position="21"/>
    </location>
</feature>
<comment type="similarity">
    <text evidence="2">Belongs to the UPP synthase family.</text>
</comment>
<dbReference type="CDD" id="cd00475">
    <property type="entry name" value="Cis_IPPS"/>
    <property type="match status" value="1"/>
</dbReference>
<protein>
    <recommendedName>
        <fullName evidence="2">Alkyl transferase</fullName>
        <ecNumber evidence="2">2.5.1.-</ecNumber>
    </recommendedName>
</protein>
<dbReference type="HAMAP" id="MF_01139">
    <property type="entry name" value="ISPT"/>
    <property type="match status" value="1"/>
</dbReference>
<comment type="caution">
    <text evidence="4">The sequence shown here is derived from an EMBL/GenBank/DDBJ whole genome shotgun (WGS) entry which is preliminary data.</text>
</comment>
<dbReference type="PROSITE" id="PS01066">
    <property type="entry name" value="UPP_SYNTHASE"/>
    <property type="match status" value="1"/>
</dbReference>
<evidence type="ECO:0000313" key="4">
    <source>
        <dbReference type="EMBL" id="KAG6385860.1"/>
    </source>
</evidence>
<dbReference type="GO" id="GO:0000287">
    <property type="term" value="F:magnesium ion binding"/>
    <property type="evidence" value="ECO:0007669"/>
    <property type="project" value="UniProtKB-ARBA"/>
</dbReference>
<reference evidence="4" key="2">
    <citation type="submission" date="2020-08" db="EMBL/GenBank/DDBJ databases">
        <title>Plant Genome Project.</title>
        <authorList>
            <person name="Zhang R.-G."/>
        </authorList>
    </citation>
    <scope>NUCLEOTIDE SEQUENCE</scope>
    <source>
        <strain evidence="4">Huo1</strain>
        <tissue evidence="4">Leaf</tissue>
    </source>
</reference>
<evidence type="ECO:0000313" key="5">
    <source>
        <dbReference type="Proteomes" id="UP000298416"/>
    </source>
</evidence>
<dbReference type="PANTHER" id="PTHR10291:SF32">
    <property type="entry name" value="ALKYL TRANSFERASE"/>
    <property type="match status" value="1"/>
</dbReference>
<dbReference type="GO" id="GO:0016094">
    <property type="term" value="P:polyprenol biosynthetic process"/>
    <property type="evidence" value="ECO:0007669"/>
    <property type="project" value="TreeGrafter"/>
</dbReference>
<gene>
    <name evidence="4" type="ORF">SASPL_154743</name>
</gene>
<reference evidence="4" key="1">
    <citation type="submission" date="2018-01" db="EMBL/GenBank/DDBJ databases">
        <authorList>
            <person name="Mao J.F."/>
        </authorList>
    </citation>
    <scope>NUCLEOTIDE SEQUENCE</scope>
    <source>
        <strain evidence="4">Huo1</strain>
        <tissue evidence="4">Leaf</tissue>
    </source>
</reference>
<dbReference type="GO" id="GO:0005783">
    <property type="term" value="C:endoplasmic reticulum"/>
    <property type="evidence" value="ECO:0007669"/>
    <property type="project" value="TreeGrafter"/>
</dbReference>
<evidence type="ECO:0000256" key="1">
    <source>
        <dbReference type="ARBA" id="ARBA00022679"/>
    </source>
</evidence>
<dbReference type="Pfam" id="PF01255">
    <property type="entry name" value="Prenyltransf"/>
    <property type="match status" value="1"/>
</dbReference>
<dbReference type="InterPro" id="IPR018520">
    <property type="entry name" value="UPP_synth-like_CS"/>
</dbReference>
<dbReference type="Gene3D" id="3.40.1180.10">
    <property type="entry name" value="Decaprenyl diphosphate synthase-like"/>
    <property type="match status" value="2"/>
</dbReference>
<proteinExistence type="inferred from homology"/>
<dbReference type="AlphaFoldDB" id="A0A8X8W0H7"/>
<sequence>MRATAANSRAILLIAVAYTSTDEIAHAAHESCLDIGEEKDVLIKVDDVEKRMYMGAAPVSAYAGEDFRGDALATSCCGRPLARCCTRPGRCGPRWGCATLCGRCKNMEKQSSSVVARLLGRLVGYMRRFLFRFLSVGPIPRHVAFILDGNRRYARKWKMDDRMGYKVGFLALMRLMRCCHELGVKYITVYVFSIENFKRRPEEVQTVMELMLEKIEGLIKEEGILNQYGVRVEFAGNLKLLAEPVRIAAEKAMRVTAHNKSLVLVVGVAYTSTDEMTHAAEECCRDKADRGSQQQLVEVADVERHMYMAVAPDPEILLRTSGETRLSNFLLWQTSNSLLYSPAALWPEVGLRHLVWAVLNFQRVQPYLHKRRNHLYLSTQQ</sequence>
<accession>A0A8X8W0H7</accession>
<dbReference type="Proteomes" id="UP000298416">
    <property type="component" value="Unassembled WGS sequence"/>
</dbReference>
<name>A0A8X8W0H7_SALSN</name>
<dbReference type="GO" id="GO:0045547">
    <property type="term" value="F:ditrans,polycis-polyprenyl diphosphate synthase [(2E,6E)-farnesyl diphosphate specific] activity"/>
    <property type="evidence" value="ECO:0007669"/>
    <property type="project" value="TreeGrafter"/>
</dbReference>
<keyword evidence="1 2" id="KW-0808">Transferase</keyword>
<evidence type="ECO:0000256" key="2">
    <source>
        <dbReference type="RuleBase" id="RU363018"/>
    </source>
</evidence>
<organism evidence="4">
    <name type="scientific">Salvia splendens</name>
    <name type="common">Scarlet sage</name>
    <dbReference type="NCBI Taxonomy" id="180675"/>
    <lineage>
        <taxon>Eukaryota</taxon>
        <taxon>Viridiplantae</taxon>
        <taxon>Streptophyta</taxon>
        <taxon>Embryophyta</taxon>
        <taxon>Tracheophyta</taxon>
        <taxon>Spermatophyta</taxon>
        <taxon>Magnoliopsida</taxon>
        <taxon>eudicotyledons</taxon>
        <taxon>Gunneridae</taxon>
        <taxon>Pentapetalae</taxon>
        <taxon>asterids</taxon>
        <taxon>lamiids</taxon>
        <taxon>Lamiales</taxon>
        <taxon>Lamiaceae</taxon>
        <taxon>Nepetoideae</taxon>
        <taxon>Mentheae</taxon>
        <taxon>Salviinae</taxon>
        <taxon>Salvia</taxon>
        <taxon>Salvia subgen. Calosphace</taxon>
        <taxon>core Calosphace</taxon>
    </lineage>
</organism>
<keyword evidence="5" id="KW-1185">Reference proteome</keyword>
<dbReference type="NCBIfam" id="TIGR00055">
    <property type="entry name" value="uppS"/>
    <property type="match status" value="1"/>
</dbReference>
<dbReference type="PANTHER" id="PTHR10291">
    <property type="entry name" value="DEHYDRODOLICHYL DIPHOSPHATE SYNTHASE FAMILY MEMBER"/>
    <property type="match status" value="1"/>
</dbReference>